<evidence type="ECO:0000313" key="10">
    <source>
        <dbReference type="Proteomes" id="UP000559027"/>
    </source>
</evidence>
<feature type="region of interest" description="Disordered" evidence="7">
    <location>
        <begin position="1"/>
        <end position="56"/>
    </location>
</feature>
<feature type="compositionally biased region" description="Pro residues" evidence="7">
    <location>
        <begin position="538"/>
        <end position="547"/>
    </location>
</feature>
<evidence type="ECO:0000256" key="6">
    <source>
        <dbReference type="ARBA" id="ARBA00023242"/>
    </source>
</evidence>
<evidence type="ECO:0000256" key="1">
    <source>
        <dbReference type="ARBA" id="ARBA00004123"/>
    </source>
</evidence>
<feature type="compositionally biased region" description="Basic residues" evidence="7">
    <location>
        <begin position="37"/>
        <end position="48"/>
    </location>
</feature>
<reference evidence="9 10" key="1">
    <citation type="journal article" date="2020" name="ISME J.">
        <title>Uncovering the hidden diversity of litter-decomposition mechanisms in mushroom-forming fungi.</title>
        <authorList>
            <person name="Floudas D."/>
            <person name="Bentzer J."/>
            <person name="Ahren D."/>
            <person name="Johansson T."/>
            <person name="Persson P."/>
            <person name="Tunlid A."/>
        </authorList>
    </citation>
    <scope>NUCLEOTIDE SEQUENCE [LARGE SCALE GENOMIC DNA]</scope>
    <source>
        <strain evidence="9 10">CBS 146.42</strain>
    </source>
</reference>
<dbReference type="SMART" id="SM00479">
    <property type="entry name" value="EXOIII"/>
    <property type="match status" value="1"/>
</dbReference>
<dbReference type="PANTHER" id="PTHR12801:SF115">
    <property type="entry name" value="FI18136P1-RELATED"/>
    <property type="match status" value="1"/>
</dbReference>
<proteinExistence type="inferred from homology"/>
<comment type="similarity">
    <text evidence="2">Belongs to the REXO1/REXO3 family.</text>
</comment>
<feature type="domain" description="Exonuclease" evidence="8">
    <location>
        <begin position="262"/>
        <end position="441"/>
    </location>
</feature>
<dbReference type="PANTHER" id="PTHR12801">
    <property type="entry name" value="RNA EXONUCLEASE REXO1 / RECO3 FAMILY MEMBER-RELATED"/>
    <property type="match status" value="1"/>
</dbReference>
<dbReference type="SUPFAM" id="SSF53098">
    <property type="entry name" value="Ribonuclease H-like"/>
    <property type="match status" value="1"/>
</dbReference>
<keyword evidence="3" id="KW-0540">Nuclease</keyword>
<dbReference type="AlphaFoldDB" id="A0A8H5CU69"/>
<evidence type="ECO:0000256" key="5">
    <source>
        <dbReference type="ARBA" id="ARBA00022839"/>
    </source>
</evidence>
<gene>
    <name evidence="9" type="ORF">D9756_010421</name>
</gene>
<dbReference type="GO" id="GO:0003676">
    <property type="term" value="F:nucleic acid binding"/>
    <property type="evidence" value="ECO:0007669"/>
    <property type="project" value="InterPro"/>
</dbReference>
<dbReference type="InterPro" id="IPR034922">
    <property type="entry name" value="REX1-like_exo"/>
</dbReference>
<evidence type="ECO:0000256" key="4">
    <source>
        <dbReference type="ARBA" id="ARBA00022801"/>
    </source>
</evidence>
<organism evidence="9 10">
    <name type="scientific">Leucocoprinus leucothites</name>
    <dbReference type="NCBI Taxonomy" id="201217"/>
    <lineage>
        <taxon>Eukaryota</taxon>
        <taxon>Fungi</taxon>
        <taxon>Dikarya</taxon>
        <taxon>Basidiomycota</taxon>
        <taxon>Agaricomycotina</taxon>
        <taxon>Agaricomycetes</taxon>
        <taxon>Agaricomycetidae</taxon>
        <taxon>Agaricales</taxon>
        <taxon>Agaricineae</taxon>
        <taxon>Agaricaceae</taxon>
        <taxon>Leucocoprinus</taxon>
    </lineage>
</organism>
<comment type="subcellular location">
    <subcellularLocation>
        <location evidence="1">Nucleus</location>
    </subcellularLocation>
</comment>
<feature type="region of interest" description="Disordered" evidence="7">
    <location>
        <begin position="527"/>
        <end position="549"/>
    </location>
</feature>
<name>A0A8H5CU69_9AGAR</name>
<dbReference type="InterPro" id="IPR047021">
    <property type="entry name" value="REXO1/3/4-like"/>
</dbReference>
<protein>
    <recommendedName>
        <fullName evidence="8">Exonuclease domain-containing protein</fullName>
    </recommendedName>
</protein>
<evidence type="ECO:0000256" key="7">
    <source>
        <dbReference type="SAM" id="MobiDB-lite"/>
    </source>
</evidence>
<evidence type="ECO:0000313" key="9">
    <source>
        <dbReference type="EMBL" id="KAF5346717.1"/>
    </source>
</evidence>
<dbReference type="GO" id="GO:0005634">
    <property type="term" value="C:nucleus"/>
    <property type="evidence" value="ECO:0007669"/>
    <property type="project" value="UniProtKB-SubCell"/>
</dbReference>
<dbReference type="InterPro" id="IPR036397">
    <property type="entry name" value="RNaseH_sf"/>
</dbReference>
<dbReference type="CDD" id="cd06145">
    <property type="entry name" value="REX1_like"/>
    <property type="match status" value="1"/>
</dbReference>
<evidence type="ECO:0000259" key="8">
    <source>
        <dbReference type="SMART" id="SM00479"/>
    </source>
</evidence>
<sequence>MKRTQPNSPEAPSLKKLRAGDSPEPPTMNGTGWTKVEKRKAKKNQKSKTKSDMTQPRFMYNNAEINKRSHAVNIDDVRDLVLHVVADAPPPNWLRVDNAHLMQKVVAVLIPGLTPDILSLPPLPTAATSNPNLPISIPLFNKAQNTDSTAANIPFIASTFTHACPTRAPGDQTRMHSVLSTFFNGPISGEEKKRRIAQRLNSESSKQNSPSHYTLSLEQMIENDYPVPSYMADVFQKPSGWVETPQPMELTDEQKKSAPKQRVYAIDCEMCVTEDGKDLTHICVIDYYTGLVVYDQLVKPASPITDYLTRWSGITAEALVGVTTTHAQVQAHILKLLSPPTPNPFSTSTNDSPPPTLTPILLGHSLESDLKALKICHPLCIDTAVIYHHPRGRPLKPGLAWLTKKWCGREIQTRGEGGHDPEEDARACLDLLKKKIEGGPGFGEFKVDFESIFERMSRSTRRAGGAAGSIKSAVVDHGNPGVMHGSKASTAVGCTSDEEVVQKLLDVIPSHHFTFARLMNLANIQGWTTPKSTSSDTAPPPPQPAPSPETLNETLQSLNSHLTTIHANLPPRTALIIFTGHSDPRKMAALNARKSQFETALRSGKAPEDLSADIKWSNQDGRDLEEAVELARRGLLFLGVKY</sequence>
<keyword evidence="10" id="KW-1185">Reference proteome</keyword>
<evidence type="ECO:0000256" key="3">
    <source>
        <dbReference type="ARBA" id="ARBA00022722"/>
    </source>
</evidence>
<dbReference type="GO" id="GO:0004527">
    <property type="term" value="F:exonuclease activity"/>
    <property type="evidence" value="ECO:0007669"/>
    <property type="project" value="UniProtKB-KW"/>
</dbReference>
<dbReference type="InterPro" id="IPR013520">
    <property type="entry name" value="Ribonucl_H"/>
</dbReference>
<feature type="compositionally biased region" description="Polar residues" evidence="7">
    <location>
        <begin position="1"/>
        <end position="10"/>
    </location>
</feature>
<keyword evidence="4" id="KW-0378">Hydrolase</keyword>
<accession>A0A8H5CU69</accession>
<keyword evidence="5" id="KW-0269">Exonuclease</keyword>
<dbReference type="EMBL" id="JAACJO010000030">
    <property type="protein sequence ID" value="KAF5346717.1"/>
    <property type="molecule type" value="Genomic_DNA"/>
</dbReference>
<dbReference type="Proteomes" id="UP000559027">
    <property type="component" value="Unassembled WGS sequence"/>
</dbReference>
<comment type="caution">
    <text evidence="9">The sequence shown here is derived from an EMBL/GenBank/DDBJ whole genome shotgun (WGS) entry which is preliminary data.</text>
</comment>
<keyword evidence="6" id="KW-0539">Nucleus</keyword>
<feature type="compositionally biased region" description="Low complexity" evidence="7">
    <location>
        <begin position="528"/>
        <end position="537"/>
    </location>
</feature>
<evidence type="ECO:0000256" key="2">
    <source>
        <dbReference type="ARBA" id="ARBA00006357"/>
    </source>
</evidence>
<dbReference type="OrthoDB" id="206335at2759"/>
<dbReference type="InterPro" id="IPR012337">
    <property type="entry name" value="RNaseH-like_sf"/>
</dbReference>
<dbReference type="Gene3D" id="3.30.420.10">
    <property type="entry name" value="Ribonuclease H-like superfamily/Ribonuclease H"/>
    <property type="match status" value="1"/>
</dbReference>